<keyword evidence="5" id="KW-1003">Cell membrane</keyword>
<feature type="transmembrane region" description="Helical" evidence="5">
    <location>
        <begin position="126"/>
        <end position="145"/>
    </location>
</feature>
<dbReference type="PATRIC" id="fig|1489064.4.peg.2788"/>
<dbReference type="PANTHER" id="PTHR22773">
    <property type="entry name" value="NADH DEHYDROGENASE"/>
    <property type="match status" value="1"/>
</dbReference>
<keyword evidence="5" id="KW-0874">Quinone</keyword>
<evidence type="ECO:0000259" key="7">
    <source>
        <dbReference type="Pfam" id="PF00361"/>
    </source>
</evidence>
<evidence type="ECO:0000313" key="9">
    <source>
        <dbReference type="Proteomes" id="UP000035444"/>
    </source>
</evidence>
<comment type="subunit">
    <text evidence="5">NDH-1 is composed of 14 different subunits. Subunits NuoA, H, J, K, L, M, N constitute the membrane sector of the complex.</text>
</comment>
<name>A0A0H2MG37_9PROT</name>
<dbReference type="OrthoDB" id="9811718at2"/>
<feature type="transmembrane region" description="Helical" evidence="5">
    <location>
        <begin position="103"/>
        <end position="120"/>
    </location>
</feature>
<dbReference type="GO" id="GO:0042773">
    <property type="term" value="P:ATP synthesis coupled electron transport"/>
    <property type="evidence" value="ECO:0007669"/>
    <property type="project" value="InterPro"/>
</dbReference>
<feature type="transmembrane region" description="Helical" evidence="5">
    <location>
        <begin position="6"/>
        <end position="28"/>
    </location>
</feature>
<keyword evidence="2 5" id="KW-0812">Transmembrane</keyword>
<evidence type="ECO:0000256" key="1">
    <source>
        <dbReference type="ARBA" id="ARBA00004127"/>
    </source>
</evidence>
<evidence type="ECO:0000256" key="6">
    <source>
        <dbReference type="RuleBase" id="RU000320"/>
    </source>
</evidence>
<keyword evidence="5" id="KW-1278">Translocase</keyword>
<dbReference type="GO" id="GO:0008137">
    <property type="term" value="F:NADH dehydrogenase (ubiquinone) activity"/>
    <property type="evidence" value="ECO:0007669"/>
    <property type="project" value="InterPro"/>
</dbReference>
<feature type="transmembrane region" description="Helical" evidence="5">
    <location>
        <begin position="396"/>
        <end position="426"/>
    </location>
</feature>
<feature type="transmembrane region" description="Helical" evidence="5">
    <location>
        <begin position="35"/>
        <end position="54"/>
    </location>
</feature>
<feature type="transmembrane region" description="Helical" evidence="5">
    <location>
        <begin position="447"/>
        <end position="466"/>
    </location>
</feature>
<evidence type="ECO:0000256" key="5">
    <source>
        <dbReference type="HAMAP-Rule" id="MF_00445"/>
    </source>
</evidence>
<comment type="catalytic activity">
    <reaction evidence="5">
        <text>a quinone + NADH + 5 H(+)(in) = a quinol + NAD(+) + 4 H(+)(out)</text>
        <dbReference type="Rhea" id="RHEA:57888"/>
        <dbReference type="ChEBI" id="CHEBI:15378"/>
        <dbReference type="ChEBI" id="CHEBI:24646"/>
        <dbReference type="ChEBI" id="CHEBI:57540"/>
        <dbReference type="ChEBI" id="CHEBI:57945"/>
        <dbReference type="ChEBI" id="CHEBI:132124"/>
    </reaction>
</comment>
<dbReference type="GO" id="GO:0005886">
    <property type="term" value="C:plasma membrane"/>
    <property type="evidence" value="ECO:0007669"/>
    <property type="project" value="UniProtKB-SubCell"/>
</dbReference>
<comment type="caution">
    <text evidence="8">The sequence shown here is derived from an EMBL/GenBank/DDBJ whole genome shotgun (WGS) entry which is preliminary data.</text>
</comment>
<dbReference type="RefSeq" id="WP_047763570.1">
    <property type="nucleotide sequence ID" value="NZ_LAQL01000004.1"/>
</dbReference>
<reference evidence="8 9" key="1">
    <citation type="submission" date="2015-03" db="EMBL/GenBank/DDBJ databases">
        <title>Genome Sequence of Kiloniella spongiae MEBiC09566, isolated from a marine sponge.</title>
        <authorList>
            <person name="Shao Z."/>
            <person name="Wang L."/>
            <person name="Li X."/>
        </authorList>
    </citation>
    <scope>NUCLEOTIDE SEQUENCE [LARGE SCALE GENOMIC DNA]</scope>
    <source>
        <strain evidence="8 9">MEBiC09566</strain>
    </source>
</reference>
<sequence length="484" mass="51086">MITTDLSMALPEIFLACSATVLLMYGAYAGNKTAGFVSALSVAVIAVAFGLIFFGGQKQGVAFGGLFVVDAYANYMKLVALTASGFGILMTQRFVEREGMARFEIPVLMVLATLGMMMMISSNDLMSLYVGLELQSLALYVIAAIRRENLRSSEAGLKYFVLGALSSGMLLYGCSMVYGFTGTTDFDTLGTVISGLAAGNESPQVGLVVGLVFVCAAIAFKISAVPFHMWTPDVYEGAPTPVTAFFASAPKVAAIALFARLLSDPFGSLVAEWQQIIVFVALASMILGSLAAIKQTNIKRLMAYSSIGNIGYALVGLAAGTQAGVEGLVIYMTIYIFMNMGTFACILSMRQKGNMVEGIDDLKGLSKTSPAMALALTIFMFSMAGIPPLAGFFAKYVVFAAAVDAGLTTLAVIGILTSVIGAFYYLRIIKVMYFDEPSGSFDKPIGAEMTLVLTVTTAFIVFFILFSSPIMDGAAVAASSLFAG</sequence>
<evidence type="ECO:0000256" key="3">
    <source>
        <dbReference type="ARBA" id="ARBA00022989"/>
    </source>
</evidence>
<keyword evidence="5" id="KW-0830">Ubiquinone</keyword>
<dbReference type="GO" id="GO:0012505">
    <property type="term" value="C:endomembrane system"/>
    <property type="evidence" value="ECO:0007669"/>
    <property type="project" value="UniProtKB-SubCell"/>
</dbReference>
<dbReference type="Pfam" id="PF00361">
    <property type="entry name" value="Proton_antipo_M"/>
    <property type="match status" value="1"/>
</dbReference>
<dbReference type="STRING" id="1489064.WH96_07685"/>
<accession>A0A0H2MG37</accession>
<feature type="transmembrane region" description="Helical" evidence="5">
    <location>
        <begin position="157"/>
        <end position="180"/>
    </location>
</feature>
<keyword evidence="4 5" id="KW-0472">Membrane</keyword>
<evidence type="ECO:0000256" key="4">
    <source>
        <dbReference type="ARBA" id="ARBA00023136"/>
    </source>
</evidence>
<evidence type="ECO:0000313" key="8">
    <source>
        <dbReference type="EMBL" id="KLN61489.1"/>
    </source>
</evidence>
<keyword evidence="5" id="KW-0520">NAD</keyword>
<organism evidence="8 9">
    <name type="scientific">Kiloniella spongiae</name>
    <dbReference type="NCBI Taxonomy" id="1489064"/>
    <lineage>
        <taxon>Bacteria</taxon>
        <taxon>Pseudomonadati</taxon>
        <taxon>Pseudomonadota</taxon>
        <taxon>Alphaproteobacteria</taxon>
        <taxon>Rhodospirillales</taxon>
        <taxon>Kiloniellaceae</taxon>
        <taxon>Kiloniella</taxon>
    </lineage>
</organism>
<dbReference type="EMBL" id="LAQL01000004">
    <property type="protein sequence ID" value="KLN61489.1"/>
    <property type="molecule type" value="Genomic_DNA"/>
</dbReference>
<protein>
    <recommendedName>
        <fullName evidence="5">NADH-quinone oxidoreductase subunit N</fullName>
        <ecNumber evidence="5">7.1.1.-</ecNumber>
    </recommendedName>
    <alternativeName>
        <fullName evidence="5">NADH dehydrogenase I subunit N</fullName>
    </alternativeName>
    <alternativeName>
        <fullName evidence="5">NDH-1 subunit N</fullName>
    </alternativeName>
</protein>
<evidence type="ECO:0000256" key="2">
    <source>
        <dbReference type="ARBA" id="ARBA00022692"/>
    </source>
</evidence>
<feature type="transmembrane region" description="Helical" evidence="5">
    <location>
        <begin position="273"/>
        <end position="294"/>
    </location>
</feature>
<dbReference type="NCBIfam" id="TIGR01770">
    <property type="entry name" value="NDH_I_N"/>
    <property type="match status" value="1"/>
</dbReference>
<keyword evidence="5" id="KW-0813">Transport</keyword>
<dbReference type="HAMAP" id="MF_00445">
    <property type="entry name" value="NDH1_NuoN_1"/>
    <property type="match status" value="1"/>
</dbReference>
<dbReference type="EC" id="7.1.1.-" evidence="5"/>
<proteinExistence type="inferred from homology"/>
<feature type="transmembrane region" description="Helical" evidence="5">
    <location>
        <begin position="242"/>
        <end position="261"/>
    </location>
</feature>
<comment type="similarity">
    <text evidence="5">Belongs to the complex I subunit 2 family.</text>
</comment>
<keyword evidence="3 5" id="KW-1133">Transmembrane helix</keyword>
<comment type="function">
    <text evidence="5">NDH-1 shuttles electrons from NADH, via FMN and iron-sulfur (Fe-S) centers, to quinones in the respiratory chain. The immediate electron acceptor for the enzyme in this species is believed to be ubiquinone. Couples the redox reaction to proton translocation (for every two electrons transferred, four hydrogen ions are translocated across the cytoplasmic membrane), and thus conserves the redox energy in a proton gradient.</text>
</comment>
<dbReference type="NCBIfam" id="NF004440">
    <property type="entry name" value="PRK05777.1-3"/>
    <property type="match status" value="1"/>
</dbReference>
<dbReference type="InterPro" id="IPR001750">
    <property type="entry name" value="ND/Mrp_TM"/>
</dbReference>
<feature type="transmembrane region" description="Helical" evidence="5">
    <location>
        <begin position="301"/>
        <end position="322"/>
    </location>
</feature>
<dbReference type="GO" id="GO:0048038">
    <property type="term" value="F:quinone binding"/>
    <property type="evidence" value="ECO:0007669"/>
    <property type="project" value="UniProtKB-KW"/>
</dbReference>
<feature type="transmembrane region" description="Helical" evidence="5">
    <location>
        <begin position="74"/>
        <end position="91"/>
    </location>
</feature>
<dbReference type="InterPro" id="IPR010096">
    <property type="entry name" value="NADH-Q_OxRdtase_suN/2"/>
</dbReference>
<dbReference type="Proteomes" id="UP000035444">
    <property type="component" value="Unassembled WGS sequence"/>
</dbReference>
<dbReference type="AlphaFoldDB" id="A0A0H2MG37"/>
<gene>
    <name evidence="5" type="primary">nuoN</name>
    <name evidence="8" type="ORF">WH96_07685</name>
</gene>
<dbReference type="GO" id="GO:0050136">
    <property type="term" value="F:NADH dehydrogenase (quinone) (non-electrogenic) activity"/>
    <property type="evidence" value="ECO:0007669"/>
    <property type="project" value="UniProtKB-UniRule"/>
</dbReference>
<keyword evidence="9" id="KW-1185">Reference proteome</keyword>
<feature type="transmembrane region" description="Helical" evidence="5">
    <location>
        <begin position="370"/>
        <end position="390"/>
    </location>
</feature>
<comment type="subcellular location">
    <subcellularLocation>
        <location evidence="5">Cell membrane</location>
        <topology evidence="5">Multi-pass membrane protein</topology>
    </subcellularLocation>
    <subcellularLocation>
        <location evidence="1">Endomembrane system</location>
        <topology evidence="1">Multi-pass membrane protein</topology>
    </subcellularLocation>
    <subcellularLocation>
        <location evidence="6">Membrane</location>
        <topology evidence="6">Multi-pass membrane protein</topology>
    </subcellularLocation>
</comment>
<feature type="domain" description="NADH:quinone oxidoreductase/Mrp antiporter transmembrane" evidence="7">
    <location>
        <begin position="122"/>
        <end position="421"/>
    </location>
</feature>
<feature type="transmembrane region" description="Helical" evidence="5">
    <location>
        <begin position="328"/>
        <end position="349"/>
    </location>
</feature>
<feature type="transmembrane region" description="Helical" evidence="5">
    <location>
        <begin position="205"/>
        <end position="230"/>
    </location>
</feature>